<evidence type="ECO:0000256" key="4">
    <source>
        <dbReference type="ARBA" id="ARBA00022741"/>
    </source>
</evidence>
<evidence type="ECO:0000256" key="2">
    <source>
        <dbReference type="ARBA" id="ARBA00022448"/>
    </source>
</evidence>
<dbReference type="InterPro" id="IPR003593">
    <property type="entry name" value="AAA+_ATPase"/>
</dbReference>
<dbReference type="GO" id="GO:0022857">
    <property type="term" value="F:transmembrane transporter activity"/>
    <property type="evidence" value="ECO:0007669"/>
    <property type="project" value="UniProtKB-ARBA"/>
</dbReference>
<dbReference type="Gene3D" id="3.40.50.300">
    <property type="entry name" value="P-loop containing nucleotide triphosphate hydrolases"/>
    <property type="match status" value="1"/>
</dbReference>
<protein>
    <recommendedName>
        <fullName evidence="12">ABC-type D-xylose/L-arabinose transporter</fullName>
        <ecNumber evidence="12">7.5.2.13</ecNumber>
    </recommendedName>
</protein>
<evidence type="ECO:0000256" key="13">
    <source>
        <dbReference type="SAM" id="MobiDB-lite"/>
    </source>
</evidence>
<dbReference type="FunFam" id="3.40.50.300:FF:000042">
    <property type="entry name" value="Maltose/maltodextrin ABC transporter, ATP-binding protein"/>
    <property type="match status" value="1"/>
</dbReference>
<feature type="compositionally biased region" description="Basic and acidic residues" evidence="13">
    <location>
        <begin position="368"/>
        <end position="377"/>
    </location>
</feature>
<evidence type="ECO:0000256" key="6">
    <source>
        <dbReference type="ARBA" id="ARBA00023136"/>
    </source>
</evidence>
<dbReference type="PANTHER" id="PTHR43875">
    <property type="entry name" value="MALTODEXTRIN IMPORT ATP-BINDING PROTEIN MSMX"/>
    <property type="match status" value="1"/>
</dbReference>
<keyword evidence="4" id="KW-0547">Nucleotide-binding</keyword>
<evidence type="ECO:0000259" key="14">
    <source>
        <dbReference type="PROSITE" id="PS50893"/>
    </source>
</evidence>
<feature type="domain" description="ABC transporter" evidence="14">
    <location>
        <begin position="3"/>
        <end position="237"/>
    </location>
</feature>
<comment type="subunit">
    <text evidence="11">The complex is composed of two ATP-binding proteins (XacJ and XacK), two transmembrane proteins (XacH and XacI) and a solute-binding protein (XacG).</text>
</comment>
<dbReference type="EMBL" id="JBHTAP010000001">
    <property type="protein sequence ID" value="MFC7234135.1"/>
    <property type="molecule type" value="Genomic_DNA"/>
</dbReference>
<feature type="region of interest" description="Disordered" evidence="13">
    <location>
        <begin position="357"/>
        <end position="377"/>
    </location>
</feature>
<evidence type="ECO:0000256" key="12">
    <source>
        <dbReference type="ARBA" id="ARBA00066315"/>
    </source>
</evidence>
<dbReference type="Pfam" id="PF00005">
    <property type="entry name" value="ABC_tran"/>
    <property type="match status" value="1"/>
</dbReference>
<comment type="similarity">
    <text evidence="10">Belongs to the ABC transporter superfamily. Carbohydrate uptake transporter-1 (CUT1) (TC 3.A.1.1) family.</text>
</comment>
<dbReference type="GO" id="GO:0005524">
    <property type="term" value="F:ATP binding"/>
    <property type="evidence" value="ECO:0007669"/>
    <property type="project" value="UniProtKB-KW"/>
</dbReference>
<dbReference type="Proteomes" id="UP001596398">
    <property type="component" value="Unassembled WGS sequence"/>
</dbReference>
<reference evidence="15 16" key="1">
    <citation type="journal article" date="2019" name="Int. J. Syst. Evol. Microbiol.">
        <title>The Global Catalogue of Microorganisms (GCM) 10K type strain sequencing project: providing services to taxonomists for standard genome sequencing and annotation.</title>
        <authorList>
            <consortium name="The Broad Institute Genomics Platform"/>
            <consortium name="The Broad Institute Genome Sequencing Center for Infectious Disease"/>
            <person name="Wu L."/>
            <person name="Ma J."/>
        </authorList>
    </citation>
    <scope>NUCLEOTIDE SEQUENCE [LARGE SCALE GENOMIC DNA]</scope>
    <source>
        <strain evidence="15 16">DT85</strain>
    </source>
</reference>
<keyword evidence="3" id="KW-1003">Cell membrane</keyword>
<dbReference type="Gene3D" id="2.40.50.100">
    <property type="match status" value="1"/>
</dbReference>
<evidence type="ECO:0000256" key="5">
    <source>
        <dbReference type="ARBA" id="ARBA00022840"/>
    </source>
</evidence>
<gene>
    <name evidence="15" type="ORF">ACFQJ4_02270</name>
</gene>
<evidence type="ECO:0000256" key="9">
    <source>
        <dbReference type="ARBA" id="ARBA00053454"/>
    </source>
</evidence>
<dbReference type="InterPro" id="IPR017871">
    <property type="entry name" value="ABC_transporter-like_CS"/>
</dbReference>
<dbReference type="InterPro" id="IPR027417">
    <property type="entry name" value="P-loop_NTPase"/>
</dbReference>
<dbReference type="GeneID" id="79265799"/>
<evidence type="ECO:0000313" key="15">
    <source>
        <dbReference type="EMBL" id="MFC7234135.1"/>
    </source>
</evidence>
<evidence type="ECO:0000313" key="16">
    <source>
        <dbReference type="Proteomes" id="UP001596398"/>
    </source>
</evidence>
<evidence type="ECO:0000256" key="11">
    <source>
        <dbReference type="ARBA" id="ARBA00065962"/>
    </source>
</evidence>
<comment type="caution">
    <text evidence="15">The sequence shown here is derived from an EMBL/GenBank/DDBJ whole genome shotgun (WGS) entry which is preliminary data.</text>
</comment>
<evidence type="ECO:0000256" key="8">
    <source>
        <dbReference type="ARBA" id="ARBA00051890"/>
    </source>
</evidence>
<keyword evidence="16" id="KW-1185">Reference proteome</keyword>
<dbReference type="AlphaFoldDB" id="A0ABD5ZL57"/>
<comment type="catalytic activity">
    <reaction evidence="8">
        <text>L-arabinose(out) + ATP + H2O = L-arabinose(in) + ADP + phosphate + H(+)</text>
        <dbReference type="Rhea" id="RHEA:30007"/>
        <dbReference type="ChEBI" id="CHEBI:15377"/>
        <dbReference type="ChEBI" id="CHEBI:15378"/>
        <dbReference type="ChEBI" id="CHEBI:17535"/>
        <dbReference type="ChEBI" id="CHEBI:30616"/>
        <dbReference type="ChEBI" id="CHEBI:43474"/>
        <dbReference type="ChEBI" id="CHEBI:456216"/>
        <dbReference type="EC" id="7.5.2.13"/>
    </reaction>
    <physiologicalReaction direction="left-to-right" evidence="8">
        <dbReference type="Rhea" id="RHEA:30008"/>
    </physiologicalReaction>
</comment>
<keyword evidence="5 15" id="KW-0067">ATP-binding</keyword>
<dbReference type="PANTHER" id="PTHR43875:SF1">
    <property type="entry name" value="OSMOPROTECTIVE COMPOUNDS UPTAKE ATP-BINDING PROTEIN GGTA"/>
    <property type="match status" value="1"/>
</dbReference>
<dbReference type="SUPFAM" id="SSF52540">
    <property type="entry name" value="P-loop containing nucleoside triphosphate hydrolases"/>
    <property type="match status" value="1"/>
</dbReference>
<sequence length="377" mass="40691">MTVTLDNVSRVFGDGSDAVVAVDGIDLTIADGEFVTLVGPSGCGKTTTLRCVSGLDTPTGGTITFGNRDVTDLPPQQRDIALLFQDIALYPHMTVRDNMAYGLKIAGESKEQRYAKVDEAAELLQITDQLDKSPASLSGGQQQRVALGRSLVRDPTVFLFDEPMSDLDAKLKRELRPIVEQVTERIGCPVLYVTHDQEEAMTLSDRVAVMNDGELEQVGPPKEVYDDPASEFVAGFIGQPTAQFFDGEVVAADGGRVTVAVGDHQYELSRPTGELDPYVGRSVRIGIRPQYIEVTEGGDGIQGEHLLDEPLGDSTHSFFDTPFGEITVVTHPDFVGGKNTYGLALDPEHVMVFDAETGEQVGSSTSVRENRKGTPKA</sequence>
<accession>A0ABD5ZL57</accession>
<dbReference type="InterPro" id="IPR015853">
    <property type="entry name" value="ABC_transpr_FbpC"/>
</dbReference>
<dbReference type="PROSITE" id="PS00211">
    <property type="entry name" value="ABC_TRANSPORTER_1"/>
    <property type="match status" value="1"/>
</dbReference>
<dbReference type="GO" id="GO:0005886">
    <property type="term" value="C:plasma membrane"/>
    <property type="evidence" value="ECO:0007669"/>
    <property type="project" value="UniProtKB-SubCell"/>
</dbReference>
<dbReference type="CDD" id="cd03259">
    <property type="entry name" value="ABC_Carb_Solutes_like"/>
    <property type="match status" value="1"/>
</dbReference>
<dbReference type="GO" id="GO:1902495">
    <property type="term" value="C:transmembrane transporter complex"/>
    <property type="evidence" value="ECO:0007669"/>
    <property type="project" value="UniProtKB-ARBA"/>
</dbReference>
<dbReference type="EC" id="7.5.2.13" evidence="12"/>
<keyword evidence="2" id="KW-0813">Transport</keyword>
<proteinExistence type="inferred from homology"/>
<dbReference type="InterPro" id="IPR047641">
    <property type="entry name" value="ABC_transpr_MalK/UgpC-like"/>
</dbReference>
<dbReference type="PROSITE" id="PS50893">
    <property type="entry name" value="ABC_TRANSPORTER_2"/>
    <property type="match status" value="1"/>
</dbReference>
<evidence type="ECO:0000256" key="1">
    <source>
        <dbReference type="ARBA" id="ARBA00004202"/>
    </source>
</evidence>
<evidence type="ECO:0000256" key="3">
    <source>
        <dbReference type="ARBA" id="ARBA00022475"/>
    </source>
</evidence>
<dbReference type="InterPro" id="IPR008995">
    <property type="entry name" value="Mo/tungstate-bd_C_term_dom"/>
</dbReference>
<dbReference type="SUPFAM" id="SSF50331">
    <property type="entry name" value="MOP-like"/>
    <property type="match status" value="1"/>
</dbReference>
<keyword evidence="6" id="KW-0472">Membrane</keyword>
<comment type="function">
    <text evidence="9">Part of the ABC transporter complex XacGHIJK involved in the uptake of xylose and arabinose. Responsible for energy coupling to the transport system.</text>
</comment>
<name>A0ABD5ZL57_9EURY</name>
<evidence type="ECO:0000256" key="10">
    <source>
        <dbReference type="ARBA" id="ARBA00061029"/>
    </source>
</evidence>
<organism evidence="15 16">
    <name type="scientific">Halosegnis marinus</name>
    <dbReference type="NCBI Taxonomy" id="3034023"/>
    <lineage>
        <taxon>Archaea</taxon>
        <taxon>Methanobacteriati</taxon>
        <taxon>Methanobacteriota</taxon>
        <taxon>Stenosarchaea group</taxon>
        <taxon>Halobacteria</taxon>
        <taxon>Halobacteriales</taxon>
        <taxon>Natronomonadaceae</taxon>
        <taxon>Halosegnis</taxon>
    </lineage>
</organism>
<dbReference type="SMART" id="SM00382">
    <property type="entry name" value="AAA"/>
    <property type="match status" value="1"/>
</dbReference>
<comment type="subcellular location">
    <subcellularLocation>
        <location evidence="1">Cell membrane</location>
        <topology evidence="1">Peripheral membrane protein</topology>
    </subcellularLocation>
</comment>
<comment type="catalytic activity">
    <reaction evidence="7">
        <text>D-xylose(out) + ATP + H2O = D-xylose(in) + ADP + phosphate + H(+)</text>
        <dbReference type="Rhea" id="RHEA:29899"/>
        <dbReference type="ChEBI" id="CHEBI:15377"/>
        <dbReference type="ChEBI" id="CHEBI:15378"/>
        <dbReference type="ChEBI" id="CHEBI:30616"/>
        <dbReference type="ChEBI" id="CHEBI:43474"/>
        <dbReference type="ChEBI" id="CHEBI:53455"/>
        <dbReference type="ChEBI" id="CHEBI:456216"/>
        <dbReference type="EC" id="7.5.2.13"/>
    </reaction>
    <physiologicalReaction direction="left-to-right" evidence="7">
        <dbReference type="Rhea" id="RHEA:29900"/>
    </physiologicalReaction>
</comment>
<dbReference type="InterPro" id="IPR003439">
    <property type="entry name" value="ABC_transporter-like_ATP-bd"/>
</dbReference>
<evidence type="ECO:0000256" key="7">
    <source>
        <dbReference type="ARBA" id="ARBA00050355"/>
    </source>
</evidence>
<dbReference type="RefSeq" id="WP_276235134.1">
    <property type="nucleotide sequence ID" value="NZ_CP119802.1"/>
</dbReference>